<proteinExistence type="predicted"/>
<dbReference type="Proteomes" id="UP000235965">
    <property type="component" value="Unassembled WGS sequence"/>
</dbReference>
<feature type="region of interest" description="Disordered" evidence="1">
    <location>
        <begin position="150"/>
        <end position="207"/>
    </location>
</feature>
<gene>
    <name evidence="3" type="ORF">B7P43_G16196</name>
</gene>
<dbReference type="Pfam" id="PF13843">
    <property type="entry name" value="DDE_Tnp_1_7"/>
    <property type="match status" value="1"/>
</dbReference>
<dbReference type="InterPro" id="IPR029526">
    <property type="entry name" value="PGBD"/>
</dbReference>
<dbReference type="PANTHER" id="PTHR46599:SF3">
    <property type="entry name" value="PIGGYBAC TRANSPOSABLE ELEMENT-DERIVED PROTEIN 4"/>
    <property type="match status" value="1"/>
</dbReference>
<dbReference type="InParanoid" id="A0A2J7PV42"/>
<evidence type="ECO:0000259" key="2">
    <source>
        <dbReference type="Pfam" id="PF13843"/>
    </source>
</evidence>
<keyword evidence="4" id="KW-1185">Reference proteome</keyword>
<accession>A0A2J7PV42</accession>
<comment type="caution">
    <text evidence="3">The sequence shown here is derived from an EMBL/GenBank/DDBJ whole genome shotgun (WGS) entry which is preliminary data.</text>
</comment>
<feature type="domain" description="PiggyBac transposable element-derived protein" evidence="2">
    <location>
        <begin position="4"/>
        <end position="116"/>
    </location>
</feature>
<reference evidence="3 4" key="1">
    <citation type="submission" date="2017-12" db="EMBL/GenBank/DDBJ databases">
        <title>Hemimetabolous genomes reveal molecular basis of termite eusociality.</title>
        <authorList>
            <person name="Harrison M.C."/>
            <person name="Jongepier E."/>
            <person name="Robertson H.M."/>
            <person name="Arning N."/>
            <person name="Bitard-Feildel T."/>
            <person name="Chao H."/>
            <person name="Childers C.P."/>
            <person name="Dinh H."/>
            <person name="Doddapaneni H."/>
            <person name="Dugan S."/>
            <person name="Gowin J."/>
            <person name="Greiner C."/>
            <person name="Han Y."/>
            <person name="Hu H."/>
            <person name="Hughes D.S.T."/>
            <person name="Huylmans A.-K."/>
            <person name="Kemena C."/>
            <person name="Kremer L.P.M."/>
            <person name="Lee S.L."/>
            <person name="Lopez-Ezquerra A."/>
            <person name="Mallet L."/>
            <person name="Monroy-Kuhn J.M."/>
            <person name="Moser A."/>
            <person name="Murali S.C."/>
            <person name="Muzny D.M."/>
            <person name="Otani S."/>
            <person name="Piulachs M.-D."/>
            <person name="Poelchau M."/>
            <person name="Qu J."/>
            <person name="Schaub F."/>
            <person name="Wada-Katsumata A."/>
            <person name="Worley K.C."/>
            <person name="Xie Q."/>
            <person name="Ylla G."/>
            <person name="Poulsen M."/>
            <person name="Gibbs R.A."/>
            <person name="Schal C."/>
            <person name="Richards S."/>
            <person name="Belles X."/>
            <person name="Korb J."/>
            <person name="Bornberg-Bauer E."/>
        </authorList>
    </citation>
    <scope>NUCLEOTIDE SEQUENCE [LARGE SCALE GENOMIC DNA]</scope>
    <source>
        <tissue evidence="3">Whole body</tissue>
    </source>
</reference>
<dbReference type="STRING" id="105785.A0A2J7PV42"/>
<name>A0A2J7PV42_9NEOP</name>
<evidence type="ECO:0000256" key="1">
    <source>
        <dbReference type="SAM" id="MobiDB-lite"/>
    </source>
</evidence>
<dbReference type="EMBL" id="NEVH01020984">
    <property type="protein sequence ID" value="PNF20206.1"/>
    <property type="molecule type" value="Genomic_DNA"/>
</dbReference>
<evidence type="ECO:0000313" key="3">
    <source>
        <dbReference type="EMBL" id="PNF20206.1"/>
    </source>
</evidence>
<organism evidence="3 4">
    <name type="scientific">Cryptotermes secundus</name>
    <dbReference type="NCBI Taxonomy" id="105785"/>
    <lineage>
        <taxon>Eukaryota</taxon>
        <taxon>Metazoa</taxon>
        <taxon>Ecdysozoa</taxon>
        <taxon>Arthropoda</taxon>
        <taxon>Hexapoda</taxon>
        <taxon>Insecta</taxon>
        <taxon>Pterygota</taxon>
        <taxon>Neoptera</taxon>
        <taxon>Polyneoptera</taxon>
        <taxon>Dictyoptera</taxon>
        <taxon>Blattodea</taxon>
        <taxon>Blattoidea</taxon>
        <taxon>Termitoidae</taxon>
        <taxon>Kalotermitidae</taxon>
        <taxon>Cryptotermitinae</taxon>
        <taxon>Cryptotermes</taxon>
    </lineage>
</organism>
<protein>
    <recommendedName>
        <fullName evidence="2">PiggyBac transposable element-derived protein domain-containing protein</fullName>
    </recommendedName>
</protein>
<dbReference type="PANTHER" id="PTHR46599">
    <property type="entry name" value="PIGGYBAC TRANSPOSABLE ELEMENT-DERIVED PROTEIN 4"/>
    <property type="match status" value="1"/>
</dbReference>
<dbReference type="AlphaFoldDB" id="A0A2J7PV42"/>
<evidence type="ECO:0000313" key="4">
    <source>
        <dbReference type="Proteomes" id="UP000235965"/>
    </source>
</evidence>
<feature type="compositionally biased region" description="Polar residues" evidence="1">
    <location>
        <begin position="194"/>
        <end position="207"/>
    </location>
</feature>
<sequence>MDRGAPKELKNDVKILKKGESVFSRKGQVLVQVWRDKRDVKLISTLHTAKIVESAKMNRKGGKICRPKVIGDSNKHMRGLNRADQMLRYYPCSRKTVKWTKKLVFFLLQMAALNSFILFKKYTTTEKYKKRNYKFKDFILDCVEKMTEQNKQCGEGEQSRNEVDDESIASDSSAVTPPPLEKTTSERPRKSSRGWLQSSQNGTCSSQ</sequence>